<evidence type="ECO:0000256" key="2">
    <source>
        <dbReference type="ARBA" id="ARBA00009755"/>
    </source>
</evidence>
<gene>
    <name evidence="7" type="ORF">SAMN05216241_102419</name>
</gene>
<dbReference type="InterPro" id="IPR032696">
    <property type="entry name" value="SQ_cyclase_C"/>
</dbReference>
<dbReference type="GO" id="GO:0016104">
    <property type="term" value="P:triterpenoid biosynthetic process"/>
    <property type="evidence" value="ECO:0007669"/>
    <property type="project" value="InterPro"/>
</dbReference>
<evidence type="ECO:0000313" key="8">
    <source>
        <dbReference type="Proteomes" id="UP000199415"/>
    </source>
</evidence>
<name>A0A1G7P609_9PROT</name>
<feature type="domain" description="Squalene cyclase N-terminal" evidence="6">
    <location>
        <begin position="37"/>
        <end position="325"/>
    </location>
</feature>
<dbReference type="InterPro" id="IPR032697">
    <property type="entry name" value="SQ_cyclase_N"/>
</dbReference>
<proteinExistence type="inferred from homology"/>
<keyword evidence="8" id="KW-1185">Reference proteome</keyword>
<dbReference type="EMBL" id="FNCE01000002">
    <property type="protein sequence ID" value="SDF80870.1"/>
    <property type="molecule type" value="Genomic_DNA"/>
</dbReference>
<comment type="similarity">
    <text evidence="2">Belongs to the terpene cyclase/mutase family.</text>
</comment>
<dbReference type="NCBIfam" id="TIGR01787">
    <property type="entry name" value="squalene_cyclas"/>
    <property type="match status" value="1"/>
</dbReference>
<keyword evidence="4" id="KW-0413">Isomerase</keyword>
<dbReference type="RefSeq" id="WP_090019027.1">
    <property type="nucleotide sequence ID" value="NZ_FNCE01000002.1"/>
</dbReference>
<dbReference type="InterPro" id="IPR018333">
    <property type="entry name" value="Squalene_cyclase"/>
</dbReference>
<dbReference type="PROSITE" id="PS01074">
    <property type="entry name" value="TERPENE_SYNTHASES"/>
    <property type="match status" value="1"/>
</dbReference>
<organism evidence="7 8">
    <name type="scientific">Limimonas halophila</name>
    <dbReference type="NCBI Taxonomy" id="1082479"/>
    <lineage>
        <taxon>Bacteria</taxon>
        <taxon>Pseudomonadati</taxon>
        <taxon>Pseudomonadota</taxon>
        <taxon>Alphaproteobacteria</taxon>
        <taxon>Rhodospirillales</taxon>
        <taxon>Rhodovibrionaceae</taxon>
        <taxon>Limimonas</taxon>
    </lineage>
</organism>
<dbReference type="Gene3D" id="1.50.10.20">
    <property type="match status" value="2"/>
</dbReference>
<dbReference type="InterPro" id="IPR006400">
    <property type="entry name" value="Hopene-cyclase"/>
</dbReference>
<evidence type="ECO:0000313" key="7">
    <source>
        <dbReference type="EMBL" id="SDF80870.1"/>
    </source>
</evidence>
<dbReference type="GO" id="GO:0016866">
    <property type="term" value="F:intramolecular transferase activity"/>
    <property type="evidence" value="ECO:0007669"/>
    <property type="project" value="InterPro"/>
</dbReference>
<dbReference type="GO" id="GO:0005811">
    <property type="term" value="C:lipid droplet"/>
    <property type="evidence" value="ECO:0007669"/>
    <property type="project" value="InterPro"/>
</dbReference>
<evidence type="ECO:0000256" key="4">
    <source>
        <dbReference type="ARBA" id="ARBA00023235"/>
    </source>
</evidence>
<evidence type="ECO:0000259" key="6">
    <source>
        <dbReference type="Pfam" id="PF13249"/>
    </source>
</evidence>
<dbReference type="InterPro" id="IPR002365">
    <property type="entry name" value="Terpene_synthase_CS"/>
</dbReference>
<dbReference type="Proteomes" id="UP000199415">
    <property type="component" value="Unassembled WGS sequence"/>
</dbReference>
<dbReference type="Pfam" id="PF13249">
    <property type="entry name" value="SQHop_cyclase_N"/>
    <property type="match status" value="1"/>
</dbReference>
<dbReference type="UniPathway" id="UPA00337"/>
<sequence length="664" mass="73872">MDTQRADHATATVREASAHAHAAGAAGDLLSEVDSRIERAAQALRERQKADGHWIWEFEADATIPSEYILLRHFLGEEDDGETEAKIGRYLRRIQKSDGGWPLFQAGFTDLSATVKAYYALKIIGDDPEAPHMRRARAHVLALGGAAKANNFTRITLALFGQVPWRGVPTMPAEIALLPRWFPFHIDKVSYWSRTVIMPLAILMARKPLAANPRGVHIRELFTTPPEQETDYIDNPTGSTIGDIFVAADKLVKVIDRAMPRPIRRKAEQRAVDFIRPRLNGEDGLGAIFPAMANAVMAFSALGYPEDHPDRVTARQSIEKLLLDRGEEMYCQPCLSPVWDTALTAHAMMEANEPGAHEAAKAACDWLAEREITHVKGDWAVRKPDLEPSGWAFQYRNDYYPDVDDTAVVGMLLDRVDPDAYAEPIRRATTWIEGMQSSNGGWGAFDVDNTYHYLNHIPFSDHGALLDPPTADVSARCLGMLVQLGHERGHPSVDAAIQYLLNEQEKDGSWYGRWGVNYVYGTWSALSALTAAGLEPSHPAIRDGVAYLKASQRADGGWGEDCATYWDEARGESKDSTPSQTAWALLGLMAAGEVESEAVHEGVRFLLRQPMQGPNWEEVLWTGIGFPRVFYLKYHGYSAYFPLWALARYRTLMRSNTRALGTGV</sequence>
<dbReference type="AlphaFoldDB" id="A0A1G7P609"/>
<feature type="domain" description="Squalene cyclase C-terminal" evidence="5">
    <location>
        <begin position="335"/>
        <end position="650"/>
    </location>
</feature>
<evidence type="ECO:0000259" key="5">
    <source>
        <dbReference type="Pfam" id="PF13243"/>
    </source>
</evidence>
<dbReference type="OrthoDB" id="9758578at2"/>
<accession>A0A1G7P609</accession>
<dbReference type="SUPFAM" id="SSF48239">
    <property type="entry name" value="Terpenoid cyclases/Protein prenyltransferases"/>
    <property type="match status" value="2"/>
</dbReference>
<dbReference type="NCBIfam" id="TIGR01507">
    <property type="entry name" value="hopene_cyclase"/>
    <property type="match status" value="1"/>
</dbReference>
<dbReference type="InterPro" id="IPR008930">
    <property type="entry name" value="Terpenoid_cyclase/PrenylTrfase"/>
</dbReference>
<dbReference type="PANTHER" id="PTHR11764">
    <property type="entry name" value="TERPENE CYCLASE/MUTASE FAMILY MEMBER"/>
    <property type="match status" value="1"/>
</dbReference>
<dbReference type="CDD" id="cd02892">
    <property type="entry name" value="SQCY_1"/>
    <property type="match status" value="1"/>
</dbReference>
<reference evidence="7 8" key="1">
    <citation type="submission" date="2016-10" db="EMBL/GenBank/DDBJ databases">
        <authorList>
            <person name="de Groot N.N."/>
        </authorList>
    </citation>
    <scope>NUCLEOTIDE SEQUENCE [LARGE SCALE GENOMIC DNA]</scope>
    <source>
        <strain evidence="7 8">DSM 25584</strain>
    </source>
</reference>
<comment type="pathway">
    <text evidence="1">Secondary metabolite biosynthesis; hopanoid biosynthesis.</text>
</comment>
<evidence type="ECO:0000256" key="1">
    <source>
        <dbReference type="ARBA" id="ARBA00004999"/>
    </source>
</evidence>
<keyword evidence="3" id="KW-0677">Repeat</keyword>
<dbReference type="STRING" id="1082479.SAMN05216241_102419"/>
<protein>
    <submittedName>
        <fullName evidence="7">Squalene-hopene/tetraprenyl-beta-curcumene cyclase</fullName>
    </submittedName>
</protein>
<dbReference type="Pfam" id="PF13243">
    <property type="entry name" value="SQHop_cyclase_C"/>
    <property type="match status" value="1"/>
</dbReference>
<evidence type="ECO:0000256" key="3">
    <source>
        <dbReference type="ARBA" id="ARBA00022737"/>
    </source>
</evidence>
<dbReference type="SFLD" id="SFLDG01016">
    <property type="entry name" value="Prenyltransferase_Like_2"/>
    <property type="match status" value="1"/>
</dbReference>
<dbReference type="PANTHER" id="PTHR11764:SF20">
    <property type="entry name" value="LANOSTEROL SYNTHASE"/>
    <property type="match status" value="1"/>
</dbReference>